<dbReference type="eggNOG" id="COG2274">
    <property type="taxonomic scope" value="Bacteria"/>
</dbReference>
<evidence type="ECO:0000256" key="13">
    <source>
        <dbReference type="ARBA" id="ARBA00023136"/>
    </source>
</evidence>
<dbReference type="PROSITE" id="PS50929">
    <property type="entry name" value="ABC_TM1F"/>
    <property type="match status" value="1"/>
</dbReference>
<evidence type="ECO:0000256" key="2">
    <source>
        <dbReference type="ARBA" id="ARBA00022448"/>
    </source>
</evidence>
<dbReference type="Pfam" id="PF00664">
    <property type="entry name" value="ABC_membrane"/>
    <property type="match status" value="1"/>
</dbReference>
<dbReference type="Pfam" id="PF03412">
    <property type="entry name" value="Peptidase_C39"/>
    <property type="match status" value="1"/>
</dbReference>
<dbReference type="InterPro" id="IPR039421">
    <property type="entry name" value="Type_1_exporter"/>
</dbReference>
<keyword evidence="7" id="KW-0378">Hydrolase</keyword>
<keyword evidence="2" id="KW-0813">Transport</keyword>
<proteinExistence type="predicted"/>
<dbReference type="Gene3D" id="3.90.70.10">
    <property type="entry name" value="Cysteine proteinases"/>
    <property type="match status" value="1"/>
</dbReference>
<dbReference type="InterPro" id="IPR011527">
    <property type="entry name" value="ABC1_TM_dom"/>
</dbReference>
<dbReference type="RefSeq" id="WP_004229350.1">
    <property type="nucleotide sequence ID" value="NZ_AEUV02000002.1"/>
</dbReference>
<feature type="transmembrane region" description="Helical" evidence="15">
    <location>
        <begin position="326"/>
        <end position="351"/>
    </location>
</feature>
<keyword evidence="14" id="KW-0080">Bacteriocin transport</keyword>
<dbReference type="PANTHER" id="PTHR24221">
    <property type="entry name" value="ATP-BINDING CASSETTE SUB-FAMILY B"/>
    <property type="match status" value="1"/>
</dbReference>
<dbReference type="SUPFAM" id="SSF52540">
    <property type="entry name" value="P-loop containing nucleoside triphosphate hydrolases"/>
    <property type="match status" value="1"/>
</dbReference>
<feature type="transmembrane region" description="Helical" evidence="15">
    <location>
        <begin position="358"/>
        <end position="377"/>
    </location>
</feature>
<dbReference type="GO" id="GO:0016887">
    <property type="term" value="F:ATP hydrolysis activity"/>
    <property type="evidence" value="ECO:0007669"/>
    <property type="project" value="InterPro"/>
</dbReference>
<dbReference type="GO" id="GO:0008234">
    <property type="term" value="F:cysteine-type peptidase activity"/>
    <property type="evidence" value="ECO:0007669"/>
    <property type="project" value="UniProtKB-KW"/>
</dbReference>
<evidence type="ECO:0000256" key="4">
    <source>
        <dbReference type="ARBA" id="ARBA00022670"/>
    </source>
</evidence>
<keyword evidence="10" id="KW-0653">Protein transport</keyword>
<keyword evidence="11" id="KW-1278">Translocase</keyword>
<keyword evidence="9 19" id="KW-0067">ATP-binding</keyword>
<dbReference type="PANTHER" id="PTHR24221:SF654">
    <property type="entry name" value="ATP-BINDING CASSETTE SUB-FAMILY B MEMBER 6"/>
    <property type="match status" value="1"/>
</dbReference>
<evidence type="ECO:0000256" key="5">
    <source>
        <dbReference type="ARBA" id="ARBA00022692"/>
    </source>
</evidence>
<dbReference type="PROSITE" id="PS00211">
    <property type="entry name" value="ABC_TRANSPORTER_1"/>
    <property type="match status" value="1"/>
</dbReference>
<dbReference type="SMART" id="SM00382">
    <property type="entry name" value="AAA"/>
    <property type="match status" value="1"/>
</dbReference>
<evidence type="ECO:0000256" key="11">
    <source>
        <dbReference type="ARBA" id="ARBA00022967"/>
    </source>
</evidence>
<dbReference type="InterPro" id="IPR005897">
    <property type="entry name" value="Pept_C39_ABC_bacteriocin"/>
</dbReference>
<evidence type="ECO:0000256" key="12">
    <source>
        <dbReference type="ARBA" id="ARBA00022989"/>
    </source>
</evidence>
<dbReference type="PROSITE" id="PS50990">
    <property type="entry name" value="PEPTIDASE_C39"/>
    <property type="match status" value="1"/>
</dbReference>
<keyword evidence="12 15" id="KW-1133">Transmembrane helix</keyword>
<dbReference type="GO" id="GO:0034040">
    <property type="term" value="F:ATPase-coupled lipid transmembrane transporter activity"/>
    <property type="evidence" value="ECO:0007669"/>
    <property type="project" value="TreeGrafter"/>
</dbReference>
<evidence type="ECO:0000256" key="8">
    <source>
        <dbReference type="ARBA" id="ARBA00022807"/>
    </source>
</evidence>
<name>G5JMR6_STRCG</name>
<feature type="transmembrane region" description="Helical" evidence="15">
    <location>
        <begin position="6"/>
        <end position="23"/>
    </location>
</feature>
<dbReference type="MEROPS" id="C39.001"/>
<evidence type="ECO:0000256" key="10">
    <source>
        <dbReference type="ARBA" id="ARBA00022927"/>
    </source>
</evidence>
<dbReference type="Pfam" id="PF00005">
    <property type="entry name" value="ABC_tran"/>
    <property type="match status" value="1"/>
</dbReference>
<dbReference type="GO" id="GO:0043214">
    <property type="term" value="F:ABC-type bacteriocin transporter activity"/>
    <property type="evidence" value="ECO:0007669"/>
    <property type="project" value="InterPro"/>
</dbReference>
<keyword evidence="6" id="KW-0547">Nucleotide-binding</keyword>
<dbReference type="PROSITE" id="PS50893">
    <property type="entry name" value="ABC_TRANSPORTER_2"/>
    <property type="match status" value="1"/>
</dbReference>
<evidence type="ECO:0000256" key="6">
    <source>
        <dbReference type="ARBA" id="ARBA00022741"/>
    </source>
</evidence>
<keyword evidence="3" id="KW-1003">Cell membrane</keyword>
<dbReference type="EMBL" id="AEUV02000002">
    <property type="protein sequence ID" value="EHI75195.1"/>
    <property type="molecule type" value="Genomic_DNA"/>
</dbReference>
<evidence type="ECO:0000256" key="7">
    <source>
        <dbReference type="ARBA" id="ARBA00022801"/>
    </source>
</evidence>
<organism evidence="19 20">
    <name type="scientific">Streptococcus criceti HS-6</name>
    <dbReference type="NCBI Taxonomy" id="873449"/>
    <lineage>
        <taxon>Bacteria</taxon>
        <taxon>Bacillati</taxon>
        <taxon>Bacillota</taxon>
        <taxon>Bacilli</taxon>
        <taxon>Lactobacillales</taxon>
        <taxon>Streptococcaceae</taxon>
        <taxon>Streptococcus</taxon>
    </lineage>
</organism>
<dbReference type="AlphaFoldDB" id="G5JMR6"/>
<evidence type="ECO:0000259" key="17">
    <source>
        <dbReference type="PROSITE" id="PS50929"/>
    </source>
</evidence>
<gene>
    <name evidence="19" type="ORF">STRCR_0030</name>
</gene>
<feature type="domain" description="ABC transporter" evidence="16">
    <location>
        <begin position="535"/>
        <end position="767"/>
    </location>
</feature>
<dbReference type="Gene3D" id="3.40.50.300">
    <property type="entry name" value="P-loop containing nucleotide triphosphate hydrolases"/>
    <property type="match status" value="1"/>
</dbReference>
<dbReference type="InterPro" id="IPR005074">
    <property type="entry name" value="Peptidase_C39"/>
</dbReference>
<dbReference type="InterPro" id="IPR036640">
    <property type="entry name" value="ABC1_TM_sf"/>
</dbReference>
<dbReference type="InterPro" id="IPR003593">
    <property type="entry name" value="AAA+_ATPase"/>
</dbReference>
<keyword evidence="8" id="KW-0788">Thiol protease</keyword>
<accession>G5JMR6</accession>
<feature type="transmembrane region" description="Helical" evidence="15">
    <location>
        <begin position="218"/>
        <end position="240"/>
    </location>
</feature>
<keyword evidence="4" id="KW-0645">Protease</keyword>
<dbReference type="CDD" id="cd18570">
    <property type="entry name" value="ABC_6TM_PCAT1_LagD_like"/>
    <property type="match status" value="1"/>
</dbReference>
<evidence type="ECO:0000256" key="1">
    <source>
        <dbReference type="ARBA" id="ARBA00004651"/>
    </source>
</evidence>
<evidence type="ECO:0000256" key="3">
    <source>
        <dbReference type="ARBA" id="ARBA00022475"/>
    </source>
</evidence>
<dbReference type="Proteomes" id="UP000004322">
    <property type="component" value="Unassembled WGS sequence"/>
</dbReference>
<dbReference type="InterPro" id="IPR027417">
    <property type="entry name" value="P-loop_NTPase"/>
</dbReference>
<dbReference type="Gene3D" id="1.20.1560.10">
    <property type="entry name" value="ABC transporter type 1, transmembrane domain"/>
    <property type="match status" value="1"/>
</dbReference>
<dbReference type="InterPro" id="IPR003439">
    <property type="entry name" value="ABC_transporter-like_ATP-bd"/>
</dbReference>
<dbReference type="NCBIfam" id="TIGR01193">
    <property type="entry name" value="bacteriocin_ABC"/>
    <property type="match status" value="1"/>
</dbReference>
<evidence type="ECO:0000259" key="16">
    <source>
        <dbReference type="PROSITE" id="PS50893"/>
    </source>
</evidence>
<comment type="subcellular location">
    <subcellularLocation>
        <location evidence="1">Cell membrane</location>
        <topology evidence="1">Multi-pass membrane protein</topology>
    </subcellularLocation>
</comment>
<dbReference type="STRING" id="873449.STRCR_0030"/>
<dbReference type="GO" id="GO:0015031">
    <property type="term" value="P:protein transport"/>
    <property type="evidence" value="ECO:0007669"/>
    <property type="project" value="UniProtKB-KW"/>
</dbReference>
<keyword evidence="20" id="KW-1185">Reference proteome</keyword>
<evidence type="ECO:0000259" key="18">
    <source>
        <dbReference type="PROSITE" id="PS50990"/>
    </source>
</evidence>
<dbReference type="GO" id="GO:0005524">
    <property type="term" value="F:ATP binding"/>
    <property type="evidence" value="ECO:0007669"/>
    <property type="project" value="UniProtKB-KW"/>
</dbReference>
<dbReference type="InterPro" id="IPR017871">
    <property type="entry name" value="ABC_transporter-like_CS"/>
</dbReference>
<evidence type="ECO:0000313" key="19">
    <source>
        <dbReference type="EMBL" id="EHI75195.1"/>
    </source>
</evidence>
<evidence type="ECO:0000256" key="15">
    <source>
        <dbReference type="SAM" id="Phobius"/>
    </source>
</evidence>
<feature type="domain" description="Peptidase C39" evidence="18">
    <location>
        <begin position="62"/>
        <end position="189"/>
    </location>
</feature>
<evidence type="ECO:0000256" key="9">
    <source>
        <dbReference type="ARBA" id="ARBA00022840"/>
    </source>
</evidence>
<feature type="domain" description="ABC transmembrane type-1" evidence="17">
    <location>
        <begin position="222"/>
        <end position="501"/>
    </location>
</feature>
<dbReference type="GO" id="GO:0005886">
    <property type="term" value="C:plasma membrane"/>
    <property type="evidence" value="ECO:0007669"/>
    <property type="project" value="UniProtKB-SubCell"/>
</dbReference>
<evidence type="ECO:0000256" key="14">
    <source>
        <dbReference type="ARBA" id="ARBA00043264"/>
    </source>
</evidence>
<evidence type="ECO:0000313" key="20">
    <source>
        <dbReference type="Proteomes" id="UP000004322"/>
    </source>
</evidence>
<protein>
    <submittedName>
        <fullName evidence="19">Transport/processing ATP-binding protein ComA</fullName>
    </submittedName>
</protein>
<dbReference type="SUPFAM" id="SSF90123">
    <property type="entry name" value="ABC transporter transmembrane region"/>
    <property type="match status" value="1"/>
</dbReference>
<keyword evidence="5 15" id="KW-0812">Transmembrane</keyword>
<feature type="transmembrane region" description="Helical" evidence="15">
    <location>
        <begin position="252"/>
        <end position="272"/>
    </location>
</feature>
<comment type="caution">
    <text evidence="19">The sequence shown here is derived from an EMBL/GenBank/DDBJ whole genome shotgun (WGS) entry which is preliminary data.</text>
</comment>
<dbReference type="GO" id="GO:0006508">
    <property type="term" value="P:proteolysis"/>
    <property type="evidence" value="ECO:0007669"/>
    <property type="project" value="UniProtKB-KW"/>
</dbReference>
<reference evidence="19" key="1">
    <citation type="submission" date="2011-07" db="EMBL/GenBank/DDBJ databases">
        <authorList>
            <person name="Stanhope M.J."/>
            <person name="Durkin A.S."/>
            <person name="Hostetler J."/>
            <person name="Kim M."/>
            <person name="Radune D."/>
            <person name="Singh I."/>
            <person name="Town C.D."/>
        </authorList>
    </citation>
    <scope>NUCLEOTIDE SEQUENCE [LARGE SCALE GENOMIC DNA]</scope>
    <source>
        <strain evidence="19">HS-6</strain>
    </source>
</reference>
<dbReference type="OrthoDB" id="9762778at2"/>
<sequence>MKQEQVTYIILIVALVIAINIILEAVRRYFRSRGAAPVSQSAAKASGSSSLFFRRRYKIVPQVDTRDCGPAALASVAKHYGSDYSLAHLRELSQTDKQGTTALGLVEAAKAIGFETRSIKADMSLFDYTDLTYPFIVHVLKNKRLQHYYVVYANEKDSLIIGDPDPNVKVTRLSKKDFQEEWTGLAIFLAPTPSYQPKKDEKNGLMSFVPIILRQKALLTYIILASLIVTLIDIVGSYYLQGMLDEYIPDQLISTLGIITIGLIITYIIQQLMSFAKEYLLNVLSLRLVIDVILSYIKHIFTLPMSFFATRRTGEITSRFSDANQIINAVASTIFSIFLDVTMLLVVGGVLLVQNNHLFLLTLLSIPIYAIIITAFLKPFEKMNHEVMEANAVVSSSIIEDINGMETIKSLTSETNRYQNIDGEFVDYLEKNFRLQKMNAIQTSLKSGAKLILNVVILWYGAQLVMDGKISVGQLITFNALLSYFQNPIENIISLQTKLQSARVANTRLNEVYLVESEFENDGELSEDSFLDGDISFEKLSYKYGYGRDTLSDINLTIAKGSKISLVGPSGSGKTTLAKMMVNFYEPNRGIARINGYDLKVIDKTALRQHISYLPQQAYVFSGTIMDNLTLGAKEGTTQEDIIRACELAEIRSDIEQMPLGYQTELSDGAGVSGGQKQRIALARALLTQAPVLILDEATSSLDVLTEKKIVDNLMAMTDKTIIFVAHRLSIAQRTERIIVMDQGKIVETGSHKELLANKGFYYTLFN</sequence>
<keyword evidence="13 15" id="KW-0472">Membrane</keyword>
<dbReference type="FunFam" id="3.40.50.300:FF:000299">
    <property type="entry name" value="ABC transporter ATP-binding protein/permease"/>
    <property type="match status" value="1"/>
</dbReference>
<dbReference type="CDD" id="cd02418">
    <property type="entry name" value="Peptidase_C39B"/>
    <property type="match status" value="1"/>
</dbReference>